<evidence type="ECO:0000313" key="6">
    <source>
        <dbReference type="Proteomes" id="UP000472276"/>
    </source>
</evidence>
<dbReference type="Pfam" id="PF07686">
    <property type="entry name" value="V-set"/>
    <property type="match status" value="1"/>
</dbReference>
<dbReference type="InterPro" id="IPR013106">
    <property type="entry name" value="Ig_V-set"/>
</dbReference>
<dbReference type="InterPro" id="IPR050504">
    <property type="entry name" value="IgSF_BTN/MOG"/>
</dbReference>
<dbReference type="AlphaFoldDB" id="A0A668RVF9"/>
<evidence type="ECO:0000256" key="2">
    <source>
        <dbReference type="ARBA" id="ARBA00023136"/>
    </source>
</evidence>
<dbReference type="GO" id="GO:0005102">
    <property type="term" value="F:signaling receptor binding"/>
    <property type="evidence" value="ECO:0007669"/>
    <property type="project" value="TreeGrafter"/>
</dbReference>
<sequence>TVDRTWGTTSVDSLKYCIFCVSFSDTIYLHATDGQDAILRCQSTSSSPVSYLSWETRAREKVFYSSKGVVYNSVQNAKFRGRVSLLSPSMTNGTGSLIIRNISLADAGLYRCVISAGENAVVMQNNVITFEEHSTAHSPPLDLLKAARS</sequence>
<feature type="domain" description="Ig-like" evidence="4">
    <location>
        <begin position="31"/>
        <end position="129"/>
    </location>
</feature>
<proteinExistence type="predicted"/>
<name>A0A668RVF9_OREAU</name>
<dbReference type="InterPro" id="IPR003599">
    <property type="entry name" value="Ig_sub"/>
</dbReference>
<dbReference type="Proteomes" id="UP000472276">
    <property type="component" value="Unassembled WGS sequence"/>
</dbReference>
<dbReference type="GO" id="GO:0050852">
    <property type="term" value="P:T cell receptor signaling pathway"/>
    <property type="evidence" value="ECO:0007669"/>
    <property type="project" value="TreeGrafter"/>
</dbReference>
<keyword evidence="3" id="KW-0393">Immunoglobulin domain</keyword>
<dbReference type="GO" id="GO:0001817">
    <property type="term" value="P:regulation of cytokine production"/>
    <property type="evidence" value="ECO:0007669"/>
    <property type="project" value="TreeGrafter"/>
</dbReference>
<evidence type="ECO:0000256" key="3">
    <source>
        <dbReference type="ARBA" id="ARBA00023319"/>
    </source>
</evidence>
<reference evidence="5" key="1">
    <citation type="submission" date="2025-08" db="UniProtKB">
        <authorList>
            <consortium name="Ensembl"/>
        </authorList>
    </citation>
    <scope>IDENTIFICATION</scope>
</reference>
<organism evidence="5 6">
    <name type="scientific">Oreochromis aureus</name>
    <name type="common">Israeli tilapia</name>
    <name type="synonym">Chromis aureus</name>
    <dbReference type="NCBI Taxonomy" id="47969"/>
    <lineage>
        <taxon>Eukaryota</taxon>
        <taxon>Metazoa</taxon>
        <taxon>Chordata</taxon>
        <taxon>Craniata</taxon>
        <taxon>Vertebrata</taxon>
        <taxon>Euteleostomi</taxon>
        <taxon>Actinopterygii</taxon>
        <taxon>Neopterygii</taxon>
        <taxon>Teleostei</taxon>
        <taxon>Neoteleostei</taxon>
        <taxon>Acanthomorphata</taxon>
        <taxon>Ovalentaria</taxon>
        <taxon>Cichlomorphae</taxon>
        <taxon>Cichliformes</taxon>
        <taxon>Cichlidae</taxon>
        <taxon>African cichlids</taxon>
        <taxon>Pseudocrenilabrinae</taxon>
        <taxon>Oreochromini</taxon>
        <taxon>Oreochromis</taxon>
    </lineage>
</organism>
<evidence type="ECO:0000313" key="5">
    <source>
        <dbReference type="Ensembl" id="ENSOABP00000003514.2"/>
    </source>
</evidence>
<reference evidence="5" key="2">
    <citation type="submission" date="2025-09" db="UniProtKB">
        <authorList>
            <consortium name="Ensembl"/>
        </authorList>
    </citation>
    <scope>IDENTIFICATION</scope>
</reference>
<dbReference type="GO" id="GO:0009897">
    <property type="term" value="C:external side of plasma membrane"/>
    <property type="evidence" value="ECO:0007669"/>
    <property type="project" value="TreeGrafter"/>
</dbReference>
<dbReference type="SUPFAM" id="SSF48726">
    <property type="entry name" value="Immunoglobulin"/>
    <property type="match status" value="1"/>
</dbReference>
<accession>A0A668RVF9</accession>
<dbReference type="SMART" id="SM00406">
    <property type="entry name" value="IGv"/>
    <property type="match status" value="1"/>
</dbReference>
<keyword evidence="2" id="KW-0472">Membrane</keyword>
<dbReference type="PANTHER" id="PTHR24100">
    <property type="entry name" value="BUTYROPHILIN"/>
    <property type="match status" value="1"/>
</dbReference>
<keyword evidence="6" id="KW-1185">Reference proteome</keyword>
<evidence type="ECO:0000259" key="4">
    <source>
        <dbReference type="PROSITE" id="PS50835"/>
    </source>
</evidence>
<dbReference type="SMART" id="SM00409">
    <property type="entry name" value="IG"/>
    <property type="match status" value="1"/>
</dbReference>
<dbReference type="Ensembl" id="ENSOABT00000003639.2">
    <property type="protein sequence ID" value="ENSOABP00000003514.2"/>
    <property type="gene ID" value="ENSOABG00000002074.2"/>
</dbReference>
<dbReference type="InterPro" id="IPR036179">
    <property type="entry name" value="Ig-like_dom_sf"/>
</dbReference>
<protein>
    <recommendedName>
        <fullName evidence="4">Ig-like domain-containing protein</fullName>
    </recommendedName>
</protein>
<comment type="subcellular location">
    <subcellularLocation>
        <location evidence="1">Membrane</location>
    </subcellularLocation>
</comment>
<dbReference type="InterPro" id="IPR007110">
    <property type="entry name" value="Ig-like_dom"/>
</dbReference>
<evidence type="ECO:0000256" key="1">
    <source>
        <dbReference type="ARBA" id="ARBA00004370"/>
    </source>
</evidence>
<dbReference type="Gene3D" id="2.60.40.10">
    <property type="entry name" value="Immunoglobulins"/>
    <property type="match status" value="1"/>
</dbReference>
<dbReference type="InterPro" id="IPR013783">
    <property type="entry name" value="Ig-like_fold"/>
</dbReference>
<dbReference type="PROSITE" id="PS50835">
    <property type="entry name" value="IG_LIKE"/>
    <property type="match status" value="1"/>
</dbReference>